<name>A0A1C3S6I0_9CAUD</name>
<dbReference type="EMBL" id="LT603033">
    <property type="protein sequence ID" value="SCA80245.1"/>
    <property type="molecule type" value="Genomic_DNA"/>
</dbReference>
<evidence type="ECO:0000313" key="1">
    <source>
        <dbReference type="EMBL" id="SCA80245.1"/>
    </source>
</evidence>
<organism evidence="1 2">
    <name type="scientific">Escherichia phage vB_Eco_slurp01</name>
    <dbReference type="NCBI Taxonomy" id="1874688"/>
    <lineage>
        <taxon>Viruses</taxon>
        <taxon>Duplodnaviria</taxon>
        <taxon>Heunggongvirae</taxon>
        <taxon>Uroviricota</taxon>
        <taxon>Caudoviricetes</taxon>
        <taxon>Asteriusvirus</taxon>
        <taxon>Asteriusvirus PBECO4</taxon>
    </lineage>
</organism>
<accession>A0A1C3S6I0</accession>
<sequence length="53" mass="6275">MEFDFLISVHSFKHSYQYFCNLNKGDLIMDTDTEAVYSSNILYKFSTNLKEIL</sequence>
<evidence type="ECO:0000313" key="2">
    <source>
        <dbReference type="Proteomes" id="UP000279386"/>
    </source>
</evidence>
<gene>
    <name evidence="1" type="ORF">PSLUR01_00268</name>
</gene>
<protein>
    <submittedName>
        <fullName evidence="1">Uncharacterized protein</fullName>
    </submittedName>
</protein>
<reference evidence="1 2" key="1">
    <citation type="submission" date="2016-07" db="EMBL/GenBank/DDBJ databases">
        <authorList>
            <person name="Millard A."/>
        </authorList>
    </citation>
    <scope>NUCLEOTIDE SEQUENCE [LARGE SCALE GENOMIC DNA]</scope>
</reference>
<proteinExistence type="predicted"/>
<dbReference type="Proteomes" id="UP000279386">
    <property type="component" value="Segment"/>
</dbReference>